<evidence type="ECO:0000313" key="2">
    <source>
        <dbReference type="Proteomes" id="UP001597079"/>
    </source>
</evidence>
<dbReference type="RefSeq" id="WP_377946303.1">
    <property type="nucleotide sequence ID" value="NZ_JBHUCX010000102.1"/>
</dbReference>
<evidence type="ECO:0008006" key="3">
    <source>
        <dbReference type="Google" id="ProtNLM"/>
    </source>
</evidence>
<keyword evidence="2" id="KW-1185">Reference proteome</keyword>
<organism evidence="1 2">
    <name type="scientific">Alicyclobacillus fodiniaquatilis</name>
    <dbReference type="NCBI Taxonomy" id="1661150"/>
    <lineage>
        <taxon>Bacteria</taxon>
        <taxon>Bacillati</taxon>
        <taxon>Bacillota</taxon>
        <taxon>Bacilli</taxon>
        <taxon>Bacillales</taxon>
        <taxon>Alicyclobacillaceae</taxon>
        <taxon>Alicyclobacillus</taxon>
    </lineage>
</organism>
<name>A0ABW4JP73_9BACL</name>
<gene>
    <name evidence="1" type="ORF">ACFSB2_26740</name>
</gene>
<dbReference type="Proteomes" id="UP001597079">
    <property type="component" value="Unassembled WGS sequence"/>
</dbReference>
<proteinExistence type="predicted"/>
<reference evidence="2" key="1">
    <citation type="journal article" date="2019" name="Int. J. Syst. Evol. Microbiol.">
        <title>The Global Catalogue of Microorganisms (GCM) 10K type strain sequencing project: providing services to taxonomists for standard genome sequencing and annotation.</title>
        <authorList>
            <consortium name="The Broad Institute Genomics Platform"/>
            <consortium name="The Broad Institute Genome Sequencing Center for Infectious Disease"/>
            <person name="Wu L."/>
            <person name="Ma J."/>
        </authorList>
    </citation>
    <scope>NUCLEOTIDE SEQUENCE [LARGE SCALE GENOMIC DNA]</scope>
    <source>
        <strain evidence="2">CGMCC 1.12286</strain>
    </source>
</reference>
<comment type="caution">
    <text evidence="1">The sequence shown here is derived from an EMBL/GenBank/DDBJ whole genome shotgun (WGS) entry which is preliminary data.</text>
</comment>
<evidence type="ECO:0000313" key="1">
    <source>
        <dbReference type="EMBL" id="MFD1678266.1"/>
    </source>
</evidence>
<accession>A0ABW4JP73</accession>
<protein>
    <recommendedName>
        <fullName evidence="3">Replication initiation protein</fullName>
    </recommendedName>
</protein>
<dbReference type="EMBL" id="JBHUCX010000102">
    <property type="protein sequence ID" value="MFD1678266.1"/>
    <property type="molecule type" value="Genomic_DNA"/>
</dbReference>
<sequence length="315" mass="36935">MNYIATPSNIANSTEAQLRTQQPYDNAKFYTAMRHRLHHYDLPASALAVFVGLHMIIHDADTGRFFRDDVTLRKTLNLPKSTVHQAFERLTKTSLIRELEDGEWMITHYEQDRLMAKSYFRLNENFIEILPLLVQHHAPNVLLFGLELLDRGRHYNSEIIYGTKTLIHEWNLGNCRSRVYKALALLSRIALWTIVPNKKETDDNLHFHLNKDYQRDEEQNQYRALHGRISRETKEAYNFSGGTDKLTWYELAKTTRMIIQYGIEHQLEDKEMIRLAGIFGSYCARERVKTRKAYLGKALKSKTGNLYEKVQWLAS</sequence>